<gene>
    <name evidence="5 8" type="primary">ftsA</name>
    <name evidence="8" type="ORF">HY474_00355</name>
</gene>
<evidence type="ECO:0000256" key="3">
    <source>
        <dbReference type="ARBA" id="ARBA00023136"/>
    </source>
</evidence>
<evidence type="ECO:0000313" key="8">
    <source>
        <dbReference type="EMBL" id="MBI4132066.1"/>
    </source>
</evidence>
<dbReference type="GO" id="GO:0043093">
    <property type="term" value="P:FtsZ-dependent cytokinesis"/>
    <property type="evidence" value="ECO:0007669"/>
    <property type="project" value="UniProtKB-UniRule"/>
</dbReference>
<dbReference type="HAMAP" id="MF_02033">
    <property type="entry name" value="FtsA"/>
    <property type="match status" value="1"/>
</dbReference>
<dbReference type="SUPFAM" id="SSF53067">
    <property type="entry name" value="Actin-like ATPase domain"/>
    <property type="match status" value="2"/>
</dbReference>
<keyword evidence="4 5" id="KW-0131">Cell cycle</keyword>
<dbReference type="PIRSF" id="PIRSF003101">
    <property type="entry name" value="FtsA"/>
    <property type="match status" value="1"/>
</dbReference>
<dbReference type="Proteomes" id="UP000704960">
    <property type="component" value="Unassembled WGS sequence"/>
</dbReference>
<evidence type="ECO:0000313" key="9">
    <source>
        <dbReference type="Proteomes" id="UP000704960"/>
    </source>
</evidence>
<protein>
    <recommendedName>
        <fullName evidence="5 6">Cell division protein FtsA</fullName>
    </recommendedName>
</protein>
<proteinExistence type="inferred from homology"/>
<feature type="domain" description="SHS2" evidence="7">
    <location>
        <begin position="4"/>
        <end position="193"/>
    </location>
</feature>
<dbReference type="PANTHER" id="PTHR32432:SF4">
    <property type="entry name" value="CELL DIVISION PROTEIN FTSA"/>
    <property type="match status" value="1"/>
</dbReference>
<dbReference type="InterPro" id="IPR003494">
    <property type="entry name" value="SHS2_FtsA"/>
</dbReference>
<dbReference type="InterPro" id="IPR043129">
    <property type="entry name" value="ATPase_NBD"/>
</dbReference>
<comment type="subcellular location">
    <subcellularLocation>
        <location evidence="5">Cell membrane</location>
        <topology evidence="5">Peripheral membrane protein</topology>
        <orientation evidence="5">Cytoplasmic side</orientation>
    </subcellularLocation>
    <text evidence="5">Localizes to the Z ring in an FtsZ-dependent manner. Targeted to the membrane through a conserved C-terminal amphipathic helix.</text>
</comment>
<dbReference type="PANTHER" id="PTHR32432">
    <property type="entry name" value="CELL DIVISION PROTEIN FTSA-RELATED"/>
    <property type="match status" value="1"/>
</dbReference>
<dbReference type="Pfam" id="PF02491">
    <property type="entry name" value="SHS2_FTSA"/>
    <property type="match status" value="1"/>
</dbReference>
<evidence type="ECO:0000256" key="4">
    <source>
        <dbReference type="ARBA" id="ARBA00023306"/>
    </source>
</evidence>
<dbReference type="NCBIfam" id="TIGR01174">
    <property type="entry name" value="ftsA"/>
    <property type="match status" value="1"/>
</dbReference>
<dbReference type="EMBL" id="JACQMJ010000004">
    <property type="protein sequence ID" value="MBI4132066.1"/>
    <property type="molecule type" value="Genomic_DNA"/>
</dbReference>
<keyword evidence="3 5" id="KW-0472">Membrane</keyword>
<evidence type="ECO:0000256" key="2">
    <source>
        <dbReference type="ARBA" id="ARBA00022618"/>
    </source>
</evidence>
<comment type="similarity">
    <text evidence="5 6">Belongs to the FtsA/MreB family.</text>
</comment>
<name>A0A932YXF9_9BACT</name>
<evidence type="ECO:0000256" key="6">
    <source>
        <dbReference type="PIRNR" id="PIRNR003101"/>
    </source>
</evidence>
<dbReference type="CDD" id="cd24048">
    <property type="entry name" value="ASKHA_NBD_FtsA"/>
    <property type="match status" value="1"/>
</dbReference>
<evidence type="ECO:0000256" key="5">
    <source>
        <dbReference type="HAMAP-Rule" id="MF_02033"/>
    </source>
</evidence>
<organism evidence="8 9">
    <name type="scientific">Candidatus Sungiibacteriota bacterium</name>
    <dbReference type="NCBI Taxonomy" id="2750080"/>
    <lineage>
        <taxon>Bacteria</taxon>
        <taxon>Candidatus Sungiibacteriota</taxon>
    </lineage>
</organism>
<dbReference type="Gene3D" id="3.30.420.40">
    <property type="match status" value="2"/>
</dbReference>
<comment type="function">
    <text evidence="5 6">Cell division protein that is involved in the assembly of the Z ring. May serve as a membrane anchor for the Z ring.</text>
</comment>
<reference evidence="8" key="1">
    <citation type="submission" date="2020-07" db="EMBL/GenBank/DDBJ databases">
        <title>Huge and variable diversity of episymbiotic CPR bacteria and DPANN archaea in groundwater ecosystems.</title>
        <authorList>
            <person name="He C.Y."/>
            <person name="Keren R."/>
            <person name="Whittaker M."/>
            <person name="Farag I.F."/>
            <person name="Doudna J."/>
            <person name="Cate J.H.D."/>
            <person name="Banfield J.F."/>
        </authorList>
    </citation>
    <scope>NUCLEOTIDE SEQUENCE</scope>
    <source>
        <strain evidence="8">NC_groundwater_1226_Ag_S-0.1um_59_124</strain>
    </source>
</reference>
<keyword evidence="2 5" id="KW-0132">Cell division</keyword>
<accession>A0A932YXF9</accession>
<dbReference type="Gene3D" id="3.30.1490.110">
    <property type="match status" value="1"/>
</dbReference>
<dbReference type="GO" id="GO:0009898">
    <property type="term" value="C:cytoplasmic side of plasma membrane"/>
    <property type="evidence" value="ECO:0007669"/>
    <property type="project" value="UniProtKB-UniRule"/>
</dbReference>
<comment type="caution">
    <text evidence="8">The sequence shown here is derived from an EMBL/GenBank/DDBJ whole genome shotgun (WGS) entry which is preliminary data.</text>
</comment>
<dbReference type="InterPro" id="IPR020823">
    <property type="entry name" value="Cell_div_FtsA"/>
</dbReference>
<dbReference type="AlphaFoldDB" id="A0A932YXF9"/>
<dbReference type="InterPro" id="IPR050696">
    <property type="entry name" value="FtsA/MreB"/>
</dbReference>
<comment type="subunit">
    <text evidence="5">Self-interacts. Interacts with FtsZ.</text>
</comment>
<keyword evidence="1 5" id="KW-1003">Cell membrane</keyword>
<dbReference type="GO" id="GO:0032153">
    <property type="term" value="C:cell division site"/>
    <property type="evidence" value="ECO:0007669"/>
    <property type="project" value="UniProtKB-UniRule"/>
</dbReference>
<sequence>MRAAVGIDIGTTNTTTVVVRRDKSGKFRITGFGQSPSAGMRRGAIFDVEAAAGALKRSLHEASRTSGERIRSALVSVGGAHLAAFAVRGAVAVSRADGEITEDDVRRAIHTAEGMAPKNPNREVIHVIPRGYRVDGDGSIADPVGMVGMKLESDALVVDGSKPALANLIKCCELAGIEVEDWAASTLAASEVLLTKRQKELGVMLLDLGAGTSDFAIFEEGRILDVGSFPFGGAHITNDIAVGLKAQVTVAEAIKIRYASVAAEMRARRENIRLADFHVAGGEEFPLRELTDIIGARLTDIFELSFKALKRIGRAGLLPGGVVLTGGVADIPGIQDLCRRELKLPVEVAKAGTPEVFADVVPARLAIPVGLMLWQWEQTGFRGRHRSWGIVERAKHILRGFVP</sequence>
<dbReference type="Pfam" id="PF14450">
    <property type="entry name" value="FtsA"/>
    <property type="match status" value="1"/>
</dbReference>
<evidence type="ECO:0000259" key="7">
    <source>
        <dbReference type="SMART" id="SM00842"/>
    </source>
</evidence>
<dbReference type="SMART" id="SM00842">
    <property type="entry name" value="FtsA"/>
    <property type="match status" value="1"/>
</dbReference>
<evidence type="ECO:0000256" key="1">
    <source>
        <dbReference type="ARBA" id="ARBA00022475"/>
    </source>
</evidence>